<keyword evidence="5" id="KW-0449">Lipoprotein</keyword>
<dbReference type="InterPro" id="IPR001638">
    <property type="entry name" value="Solute-binding_3/MltF_N"/>
</dbReference>
<evidence type="ECO:0000256" key="1">
    <source>
        <dbReference type="ARBA" id="ARBA00004196"/>
    </source>
</evidence>
<comment type="subcellular location">
    <subcellularLocation>
        <location evidence="1">Cell envelope</location>
    </subcellularLocation>
</comment>
<keyword evidence="4" id="KW-0564">Palmitate</keyword>
<evidence type="ECO:0000256" key="3">
    <source>
        <dbReference type="ARBA" id="ARBA00022729"/>
    </source>
</evidence>
<evidence type="ECO:0000256" key="5">
    <source>
        <dbReference type="ARBA" id="ARBA00023288"/>
    </source>
</evidence>
<dbReference type="AlphaFoldDB" id="A0A0V8JRD9"/>
<evidence type="ECO:0000256" key="4">
    <source>
        <dbReference type="ARBA" id="ARBA00023139"/>
    </source>
</evidence>
<dbReference type="InterPro" id="IPR018313">
    <property type="entry name" value="SBP_3_CS"/>
</dbReference>
<evidence type="ECO:0000313" key="10">
    <source>
        <dbReference type="EMBL" id="KSU89602.1"/>
    </source>
</evidence>
<reference evidence="10 11" key="1">
    <citation type="submission" date="2015-11" db="EMBL/GenBank/DDBJ databases">
        <title>Bacillus caseinolyticus sp nov.</title>
        <authorList>
            <person name="Dastager S.G."/>
            <person name="Mawlankar R."/>
        </authorList>
    </citation>
    <scope>NUCLEOTIDE SEQUENCE [LARGE SCALE GENOMIC DNA]</scope>
    <source>
        <strain evidence="10 11">SGD-V-76</strain>
    </source>
</reference>
<dbReference type="GO" id="GO:0030313">
    <property type="term" value="C:cell envelope"/>
    <property type="evidence" value="ECO:0007669"/>
    <property type="project" value="UniProtKB-SubCell"/>
</dbReference>
<feature type="domain" description="Ionotropic glutamate receptor C-terminal" evidence="9">
    <location>
        <begin position="39"/>
        <end position="262"/>
    </location>
</feature>
<keyword evidence="3 7" id="KW-0732">Signal</keyword>
<comment type="similarity">
    <text evidence="2 6">Belongs to the bacterial solute-binding protein 3 family.</text>
</comment>
<dbReference type="PROSITE" id="PS01039">
    <property type="entry name" value="SBP_BACTERIAL_3"/>
    <property type="match status" value="1"/>
</dbReference>
<evidence type="ECO:0000256" key="2">
    <source>
        <dbReference type="ARBA" id="ARBA00010333"/>
    </source>
</evidence>
<dbReference type="Gene3D" id="3.40.190.10">
    <property type="entry name" value="Periplasmic binding protein-like II"/>
    <property type="match status" value="2"/>
</dbReference>
<protein>
    <submittedName>
        <fullName evidence="10">ABC transporter substrate-binding protein</fullName>
    </submittedName>
</protein>
<dbReference type="PROSITE" id="PS51257">
    <property type="entry name" value="PROKAR_LIPOPROTEIN"/>
    <property type="match status" value="1"/>
</dbReference>
<evidence type="ECO:0000259" key="8">
    <source>
        <dbReference type="SMART" id="SM00062"/>
    </source>
</evidence>
<evidence type="ECO:0000256" key="7">
    <source>
        <dbReference type="SAM" id="SignalP"/>
    </source>
</evidence>
<dbReference type="GO" id="GO:0016020">
    <property type="term" value="C:membrane"/>
    <property type="evidence" value="ECO:0007669"/>
    <property type="project" value="InterPro"/>
</dbReference>
<dbReference type="PANTHER" id="PTHR35936:SF17">
    <property type="entry name" value="ARGININE-BINDING EXTRACELLULAR PROTEIN ARTP"/>
    <property type="match status" value="1"/>
</dbReference>
<gene>
    <name evidence="10" type="ORF">AS180_01975</name>
</gene>
<name>A0A0V8JRD9_9BACI</name>
<dbReference type="EMBL" id="LNQP01000004">
    <property type="protein sequence ID" value="KSU89602.1"/>
    <property type="molecule type" value="Genomic_DNA"/>
</dbReference>
<dbReference type="InterPro" id="IPR001320">
    <property type="entry name" value="Iontro_rcpt_C"/>
</dbReference>
<dbReference type="Proteomes" id="UP000053681">
    <property type="component" value="Unassembled WGS sequence"/>
</dbReference>
<feature type="chain" id="PRO_5039660406" evidence="7">
    <location>
        <begin position="20"/>
        <end position="264"/>
    </location>
</feature>
<evidence type="ECO:0000256" key="6">
    <source>
        <dbReference type="RuleBase" id="RU003744"/>
    </source>
</evidence>
<feature type="domain" description="Solute-binding protein family 3/N-terminal" evidence="8">
    <location>
        <begin position="39"/>
        <end position="263"/>
    </location>
</feature>
<sequence length="264" mass="28814">MKKWLSVTVIGLLTAGALAACGAGEGASNGGGGSEDAKVLKMGTSADYPPFEYIDTAKGDSEPVGFDIDLAKAIGKELGYEVQVVDMEFGSLIPSLQSKKVDFVLAGMTPTEERKKNIDFSDVYYEAKNVLVSKKDEPINSIEELNGKTVGVQTASIQEDEAKTLSEEVDIKIESRDRIPQLIQEMKSNRIDVAIIEDTVAKGYVAKDDTLQLVETGREDSNKGSAIAFPKDSKLTDEFNKELQEMKESGELEELIVKWFDSKE</sequence>
<dbReference type="Pfam" id="PF00497">
    <property type="entry name" value="SBP_bac_3"/>
    <property type="match status" value="1"/>
</dbReference>
<dbReference type="PANTHER" id="PTHR35936">
    <property type="entry name" value="MEMBRANE-BOUND LYTIC MUREIN TRANSGLYCOSYLASE F"/>
    <property type="match status" value="1"/>
</dbReference>
<feature type="signal peptide" evidence="7">
    <location>
        <begin position="1"/>
        <end position="19"/>
    </location>
</feature>
<evidence type="ECO:0000259" key="9">
    <source>
        <dbReference type="SMART" id="SM00079"/>
    </source>
</evidence>
<proteinExistence type="inferred from homology"/>
<organism evidence="10 11">
    <name type="scientific">Priestia veravalensis</name>
    <dbReference type="NCBI Taxonomy" id="1414648"/>
    <lineage>
        <taxon>Bacteria</taxon>
        <taxon>Bacillati</taxon>
        <taxon>Bacillota</taxon>
        <taxon>Bacilli</taxon>
        <taxon>Bacillales</taxon>
        <taxon>Bacillaceae</taxon>
        <taxon>Priestia</taxon>
    </lineage>
</organism>
<keyword evidence="11" id="KW-1185">Reference proteome</keyword>
<evidence type="ECO:0000313" key="11">
    <source>
        <dbReference type="Proteomes" id="UP000053681"/>
    </source>
</evidence>
<dbReference type="SMART" id="SM00062">
    <property type="entry name" value="PBPb"/>
    <property type="match status" value="1"/>
</dbReference>
<dbReference type="SUPFAM" id="SSF53850">
    <property type="entry name" value="Periplasmic binding protein-like II"/>
    <property type="match status" value="1"/>
</dbReference>
<dbReference type="GO" id="GO:0015276">
    <property type="term" value="F:ligand-gated monoatomic ion channel activity"/>
    <property type="evidence" value="ECO:0007669"/>
    <property type="project" value="InterPro"/>
</dbReference>
<comment type="caution">
    <text evidence="10">The sequence shown here is derived from an EMBL/GenBank/DDBJ whole genome shotgun (WGS) entry which is preliminary data.</text>
</comment>
<dbReference type="SMART" id="SM00079">
    <property type="entry name" value="PBPe"/>
    <property type="match status" value="1"/>
</dbReference>
<accession>A0A0V8JRD9</accession>